<dbReference type="Pfam" id="PF04450">
    <property type="entry name" value="BSP"/>
    <property type="match status" value="1"/>
</dbReference>
<sequence length="219" mass="25314">MKIVKIITYIGIALALIPLLGHAQKSKIEILYVNQDKTLGNDLELQFKEIINTVYPKLLKKFNPKATKSFEVEIDTAYKGVAYASDNKIVVSADWMHKKPNDVDLMTHEIMHLIQAYPNNSGPSWLTEGIADYVRAVYGLNNKAANWSLPKFDKSQNYTNSYRVTARFLLWVEKNHDKRIVKKLDKHLRSHTYSESLWEKYTGLGLNQLWEQYAKDPII</sequence>
<protein>
    <submittedName>
        <fullName evidence="1">Basic secretory protein-like protein</fullName>
    </submittedName>
</protein>
<dbReference type="InterPro" id="IPR007541">
    <property type="entry name" value="Uncharacterised_BSP"/>
</dbReference>
<dbReference type="RefSeq" id="WP_277900225.1">
    <property type="nucleotide sequence ID" value="NZ_JAPMUA010000004.1"/>
</dbReference>
<name>A0ABT6FTA9_9FLAO</name>
<evidence type="ECO:0000313" key="2">
    <source>
        <dbReference type="Proteomes" id="UP001153642"/>
    </source>
</evidence>
<proteinExistence type="predicted"/>
<evidence type="ECO:0000313" key="1">
    <source>
        <dbReference type="EMBL" id="MDG3586490.1"/>
    </source>
</evidence>
<accession>A0ABT6FTA9</accession>
<organism evidence="1 2">
    <name type="scientific">Galbibacter pacificus</name>
    <dbReference type="NCBI Taxonomy" id="2996052"/>
    <lineage>
        <taxon>Bacteria</taxon>
        <taxon>Pseudomonadati</taxon>
        <taxon>Bacteroidota</taxon>
        <taxon>Flavobacteriia</taxon>
        <taxon>Flavobacteriales</taxon>
        <taxon>Flavobacteriaceae</taxon>
        <taxon>Galbibacter</taxon>
    </lineage>
</organism>
<dbReference type="Proteomes" id="UP001153642">
    <property type="component" value="Unassembled WGS sequence"/>
</dbReference>
<dbReference type="PANTHER" id="PTHR33321">
    <property type="match status" value="1"/>
</dbReference>
<dbReference type="EMBL" id="JAPMUA010000004">
    <property type="protein sequence ID" value="MDG3586490.1"/>
    <property type="molecule type" value="Genomic_DNA"/>
</dbReference>
<dbReference type="PANTHER" id="PTHR33321:SF12">
    <property type="entry name" value="PLANT BASIC SECRETORY PROTEIN (BSP) FAMILY PROTEIN"/>
    <property type="match status" value="1"/>
</dbReference>
<keyword evidence="2" id="KW-1185">Reference proteome</keyword>
<reference evidence="1" key="1">
    <citation type="submission" date="2022-11" db="EMBL/GenBank/DDBJ databases">
        <title>High-quality draft genome sequence of Galbibacter sp. strain CMA-7.</title>
        <authorList>
            <person name="Wei L."/>
            <person name="Dong C."/>
            <person name="Shao Z."/>
        </authorList>
    </citation>
    <scope>NUCLEOTIDE SEQUENCE</scope>
    <source>
        <strain evidence="1">CMA-7</strain>
    </source>
</reference>
<comment type="caution">
    <text evidence="1">The sequence shown here is derived from an EMBL/GenBank/DDBJ whole genome shotgun (WGS) entry which is preliminary data.</text>
</comment>
<gene>
    <name evidence="1" type="ORF">OSR52_11475</name>
</gene>